<dbReference type="PANTHER" id="PTHR36966">
    <property type="entry name" value="REP-ASSOCIATED TYROSINE TRANSPOSASE"/>
    <property type="match status" value="1"/>
</dbReference>
<dbReference type="SUPFAM" id="SSF143422">
    <property type="entry name" value="Transposase IS200-like"/>
    <property type="match status" value="1"/>
</dbReference>
<dbReference type="PANTHER" id="PTHR36966:SF1">
    <property type="entry name" value="REP-ASSOCIATED TYROSINE TRANSPOSASE"/>
    <property type="match status" value="1"/>
</dbReference>
<dbReference type="GO" id="GO:0006313">
    <property type="term" value="P:DNA transposition"/>
    <property type="evidence" value="ECO:0007669"/>
    <property type="project" value="InterPro"/>
</dbReference>
<comment type="caution">
    <text evidence="1">The sequence shown here is derived from an EMBL/GenBank/DDBJ whole genome shotgun (WGS) entry which is preliminary data.</text>
</comment>
<dbReference type="Proteomes" id="UP001064262">
    <property type="component" value="Unassembled WGS sequence"/>
</dbReference>
<protein>
    <recommendedName>
        <fullName evidence="3">Transposase</fullName>
    </recommendedName>
</protein>
<evidence type="ECO:0000313" key="2">
    <source>
        <dbReference type="Proteomes" id="UP001064262"/>
    </source>
</evidence>
<dbReference type="InterPro" id="IPR036515">
    <property type="entry name" value="Transposase_17_sf"/>
</dbReference>
<dbReference type="RefSeq" id="WP_267140657.1">
    <property type="nucleotide sequence ID" value="NZ_JAODIL010000037.1"/>
</dbReference>
<gene>
    <name evidence="1" type="ORF">N5923_03140</name>
</gene>
<organism evidence="1 2">
    <name type="scientific">Winslowiella arboricola</name>
    <dbReference type="NCBI Taxonomy" id="2978220"/>
    <lineage>
        <taxon>Bacteria</taxon>
        <taxon>Pseudomonadati</taxon>
        <taxon>Pseudomonadota</taxon>
        <taxon>Gammaproteobacteria</taxon>
        <taxon>Enterobacterales</taxon>
        <taxon>Erwiniaceae</taxon>
        <taxon>Winslowiella</taxon>
    </lineage>
</organism>
<name>A0A9J6PIF3_9GAMM</name>
<keyword evidence="2" id="KW-1185">Reference proteome</keyword>
<dbReference type="Gene3D" id="3.30.70.1290">
    <property type="entry name" value="Transposase IS200-like"/>
    <property type="match status" value="1"/>
</dbReference>
<dbReference type="AlphaFoldDB" id="A0A9J6PIF3"/>
<reference evidence="1" key="1">
    <citation type="submission" date="2022-09" db="EMBL/GenBank/DDBJ databases">
        <title>Winslowiella arboricola sp. nov., isolated from bleeding cankers on broadleaf hosts.</title>
        <authorList>
            <person name="Brady C."/>
            <person name="Kaur S."/>
            <person name="Crampton B."/>
            <person name="Maddock D."/>
            <person name="Arnold D."/>
            <person name="Denman S."/>
        </authorList>
    </citation>
    <scope>NUCLEOTIDE SEQUENCE</scope>
    <source>
        <strain evidence="1">BAC 15a-03b</strain>
    </source>
</reference>
<sequence>MKTRQSPRLKYYCYAQPGAYFVTLITHKRKHLFGNIISGKLVATCLAKLAFNHWLNLPRHTGTLALDEMVLMPNHLHGII</sequence>
<dbReference type="GO" id="GO:0043565">
    <property type="term" value="F:sequence-specific DNA binding"/>
    <property type="evidence" value="ECO:0007669"/>
    <property type="project" value="TreeGrafter"/>
</dbReference>
<evidence type="ECO:0000313" key="1">
    <source>
        <dbReference type="EMBL" id="MCU5776494.1"/>
    </source>
</evidence>
<dbReference type="EMBL" id="JAODIM010000034">
    <property type="protein sequence ID" value="MCU5776494.1"/>
    <property type="molecule type" value="Genomic_DNA"/>
</dbReference>
<proteinExistence type="predicted"/>
<evidence type="ECO:0008006" key="3">
    <source>
        <dbReference type="Google" id="ProtNLM"/>
    </source>
</evidence>
<dbReference type="InterPro" id="IPR052715">
    <property type="entry name" value="RAYT_transposase"/>
</dbReference>
<dbReference type="GO" id="GO:0004803">
    <property type="term" value="F:transposase activity"/>
    <property type="evidence" value="ECO:0007669"/>
    <property type="project" value="InterPro"/>
</dbReference>
<accession>A0A9J6PIF3</accession>